<dbReference type="Proteomes" id="UP000053097">
    <property type="component" value="Unassembled WGS sequence"/>
</dbReference>
<evidence type="ECO:0000313" key="4">
    <source>
        <dbReference type="Proteomes" id="UP000053097"/>
    </source>
</evidence>
<dbReference type="OMA" id="HTHRMKT"/>
<feature type="non-terminal residue" evidence="3">
    <location>
        <position position="196"/>
    </location>
</feature>
<feature type="domain" description="Unconventional myosin-Va/b" evidence="2">
    <location>
        <begin position="2"/>
        <end position="60"/>
    </location>
</feature>
<organism evidence="3 4">
    <name type="scientific">Ooceraea biroi</name>
    <name type="common">Clonal raider ant</name>
    <name type="synonym">Cerapachys biroi</name>
    <dbReference type="NCBI Taxonomy" id="2015173"/>
    <lineage>
        <taxon>Eukaryota</taxon>
        <taxon>Metazoa</taxon>
        <taxon>Ecdysozoa</taxon>
        <taxon>Arthropoda</taxon>
        <taxon>Hexapoda</taxon>
        <taxon>Insecta</taxon>
        <taxon>Pterygota</taxon>
        <taxon>Neoptera</taxon>
        <taxon>Endopterygota</taxon>
        <taxon>Hymenoptera</taxon>
        <taxon>Apocrita</taxon>
        <taxon>Aculeata</taxon>
        <taxon>Formicoidea</taxon>
        <taxon>Formicidae</taxon>
        <taxon>Dorylinae</taxon>
        <taxon>Ooceraea</taxon>
    </lineage>
</organism>
<dbReference type="STRING" id="2015173.A0A026VRI8"/>
<dbReference type="AlphaFoldDB" id="A0A026VRI8"/>
<dbReference type="EMBL" id="KK111498">
    <property type="protein sequence ID" value="EZA46388.1"/>
    <property type="molecule type" value="Genomic_DNA"/>
</dbReference>
<dbReference type="OrthoDB" id="6108017at2759"/>
<feature type="non-terminal residue" evidence="3">
    <location>
        <position position="1"/>
    </location>
</feature>
<dbReference type="Pfam" id="PF25966">
    <property type="entry name" value="Myo5a"/>
    <property type="match status" value="1"/>
</dbReference>
<feature type="coiled-coil region" evidence="1">
    <location>
        <begin position="1"/>
        <end position="51"/>
    </location>
</feature>
<dbReference type="InterPro" id="IPR058662">
    <property type="entry name" value="Myo5a/b_dom"/>
</dbReference>
<evidence type="ECO:0000256" key="1">
    <source>
        <dbReference type="SAM" id="Coils"/>
    </source>
</evidence>
<keyword evidence="1" id="KW-0175">Coiled coil</keyword>
<protein>
    <submittedName>
        <fullName evidence="3">Myosin-Va</fullName>
    </submittedName>
</protein>
<evidence type="ECO:0000259" key="2">
    <source>
        <dbReference type="Pfam" id="PF25966"/>
    </source>
</evidence>
<name>A0A026VRI8_OOCBI</name>
<evidence type="ECO:0000313" key="3">
    <source>
        <dbReference type="EMBL" id="EZA46388.1"/>
    </source>
</evidence>
<feature type="coiled-coil region" evidence="1">
    <location>
        <begin position="91"/>
        <end position="191"/>
    </location>
</feature>
<reference evidence="3 4" key="1">
    <citation type="journal article" date="2014" name="Curr. Biol.">
        <title>The genome of the clonal raider ant Cerapachys biroi.</title>
        <authorList>
            <person name="Oxley P.R."/>
            <person name="Ji L."/>
            <person name="Fetter-Pruneda I."/>
            <person name="McKenzie S.K."/>
            <person name="Li C."/>
            <person name="Hu H."/>
            <person name="Zhang G."/>
            <person name="Kronauer D.J."/>
        </authorList>
    </citation>
    <scope>NUCLEOTIDE SEQUENCE [LARGE SCALE GENOMIC DNA]</scope>
</reference>
<gene>
    <name evidence="3" type="ORF">X777_00211</name>
</gene>
<accession>A0A026VRI8</accession>
<proteinExistence type="predicted"/>
<keyword evidence="4" id="KW-1185">Reference proteome</keyword>
<sequence length="196" mass="23128">LQELEIENAQLKKNLNSLRKTVSSGSPSSAQQNLMIQFEALQEELERRREECIQLHTVLADHTHRMKTVLGANYGRDVDIINEDGELVLAFEAQKKINRQLEDELQAKERSWRAQKDEWRNEIERLQEEIERQQKLLSINLNKSPQTQAELYMQHEVTRLTSENLNLQEKYDKIAEECRRYKKQCKILAKRLKDAG</sequence>